<gene>
    <name evidence="6" type="ORF">O9H85_15815</name>
</gene>
<comment type="caution">
    <text evidence="6">The sequence shown here is derived from an EMBL/GenBank/DDBJ whole genome shotgun (WGS) entry which is preliminary data.</text>
</comment>
<dbReference type="SUPFAM" id="SSF53850">
    <property type="entry name" value="Periplasmic binding protein-like II"/>
    <property type="match status" value="1"/>
</dbReference>
<dbReference type="PANTHER" id="PTHR30419:SF24">
    <property type="entry name" value="HTH-TYPE TRANSCRIPTIONAL REGULATOR CZCR"/>
    <property type="match status" value="1"/>
</dbReference>
<feature type="domain" description="HTH lysR-type" evidence="5">
    <location>
        <begin position="1"/>
        <end position="58"/>
    </location>
</feature>
<keyword evidence="7" id="KW-1185">Reference proteome</keyword>
<evidence type="ECO:0000256" key="2">
    <source>
        <dbReference type="ARBA" id="ARBA00023015"/>
    </source>
</evidence>
<dbReference type="InterPro" id="IPR005119">
    <property type="entry name" value="LysR_subst-bd"/>
</dbReference>
<dbReference type="Pfam" id="PF03466">
    <property type="entry name" value="LysR_substrate"/>
    <property type="match status" value="1"/>
</dbReference>
<dbReference type="SUPFAM" id="SSF46785">
    <property type="entry name" value="Winged helix' DNA-binding domain"/>
    <property type="match status" value="1"/>
</dbReference>
<name>A0ABT4QAH5_9BACL</name>
<keyword evidence="3" id="KW-0238">DNA-binding</keyword>
<proteinExistence type="inferred from homology"/>
<dbReference type="Gene3D" id="3.40.190.290">
    <property type="match status" value="1"/>
</dbReference>
<dbReference type="InterPro" id="IPR036388">
    <property type="entry name" value="WH-like_DNA-bd_sf"/>
</dbReference>
<dbReference type="InterPro" id="IPR036390">
    <property type="entry name" value="WH_DNA-bd_sf"/>
</dbReference>
<dbReference type="RefSeq" id="WP_269882393.1">
    <property type="nucleotide sequence ID" value="NZ_JAQAGZ010000009.1"/>
</dbReference>
<protein>
    <submittedName>
        <fullName evidence="6">LysR family transcriptional regulator</fullName>
    </submittedName>
</protein>
<evidence type="ECO:0000256" key="1">
    <source>
        <dbReference type="ARBA" id="ARBA00009437"/>
    </source>
</evidence>
<dbReference type="InterPro" id="IPR000847">
    <property type="entry name" value="LysR_HTH_N"/>
</dbReference>
<reference evidence="6 7" key="1">
    <citation type="submission" date="2022-12" db="EMBL/GenBank/DDBJ databases">
        <title>Draft genome sequence of Paenibacillus sp. dW9.</title>
        <authorList>
            <person name="Choi E.-W."/>
            <person name="Kim D.-U."/>
        </authorList>
    </citation>
    <scope>NUCLEOTIDE SEQUENCE [LARGE SCALE GENOMIC DNA]</scope>
    <source>
        <strain evidence="7">dW9</strain>
    </source>
</reference>
<keyword evidence="4" id="KW-0804">Transcription</keyword>
<evidence type="ECO:0000313" key="7">
    <source>
        <dbReference type="Proteomes" id="UP001527882"/>
    </source>
</evidence>
<dbReference type="InterPro" id="IPR050950">
    <property type="entry name" value="HTH-type_LysR_regulators"/>
</dbReference>
<evidence type="ECO:0000256" key="4">
    <source>
        <dbReference type="ARBA" id="ARBA00023163"/>
    </source>
</evidence>
<dbReference type="CDD" id="cd05466">
    <property type="entry name" value="PBP2_LTTR_substrate"/>
    <property type="match status" value="1"/>
</dbReference>
<dbReference type="PRINTS" id="PR00039">
    <property type="entry name" value="HTHLYSR"/>
</dbReference>
<dbReference type="Proteomes" id="UP001527882">
    <property type="component" value="Unassembled WGS sequence"/>
</dbReference>
<dbReference type="Pfam" id="PF00126">
    <property type="entry name" value="HTH_1"/>
    <property type="match status" value="1"/>
</dbReference>
<evidence type="ECO:0000259" key="5">
    <source>
        <dbReference type="PROSITE" id="PS50931"/>
    </source>
</evidence>
<sequence>MKRSKYEVFIKVVEFGSLSRAAEYCNYSQSAVSQIITSLENEFGTKLLNRSHAGVSVTSDGEQLIPYIRKLSSAHNELSEKVFELLGIESGLIRIGTFSSISCHLLSSLLKDFKAQHPNIKFELMQGDYRQIEIWIAEGTVDFGFVDLPTSKEFEVIPISEDRMLAILPANHPYANKESVPLHLFEHEPVILLEVTKKEVLENVSPK</sequence>
<comment type="similarity">
    <text evidence="1">Belongs to the LysR transcriptional regulatory family.</text>
</comment>
<dbReference type="EMBL" id="JAQAGZ010000009">
    <property type="protein sequence ID" value="MCZ8513872.1"/>
    <property type="molecule type" value="Genomic_DNA"/>
</dbReference>
<evidence type="ECO:0000256" key="3">
    <source>
        <dbReference type="ARBA" id="ARBA00023125"/>
    </source>
</evidence>
<evidence type="ECO:0000313" key="6">
    <source>
        <dbReference type="EMBL" id="MCZ8513872.1"/>
    </source>
</evidence>
<dbReference type="PANTHER" id="PTHR30419">
    <property type="entry name" value="HTH-TYPE TRANSCRIPTIONAL REGULATOR YBHD"/>
    <property type="match status" value="1"/>
</dbReference>
<dbReference type="PROSITE" id="PS50931">
    <property type="entry name" value="HTH_LYSR"/>
    <property type="match status" value="1"/>
</dbReference>
<accession>A0ABT4QAH5</accession>
<keyword evidence="2" id="KW-0805">Transcription regulation</keyword>
<dbReference type="Gene3D" id="1.10.10.10">
    <property type="entry name" value="Winged helix-like DNA-binding domain superfamily/Winged helix DNA-binding domain"/>
    <property type="match status" value="1"/>
</dbReference>
<organism evidence="6 7">
    <name type="scientific">Paenibacillus gyeongsangnamensis</name>
    <dbReference type="NCBI Taxonomy" id="3388067"/>
    <lineage>
        <taxon>Bacteria</taxon>
        <taxon>Bacillati</taxon>
        <taxon>Bacillota</taxon>
        <taxon>Bacilli</taxon>
        <taxon>Bacillales</taxon>
        <taxon>Paenibacillaceae</taxon>
        <taxon>Paenibacillus</taxon>
    </lineage>
</organism>